<dbReference type="AlphaFoldDB" id="A0A1X7PGW8"/>
<dbReference type="EMBL" id="FXBL01000004">
    <property type="protein sequence ID" value="SMH50060.1"/>
    <property type="molecule type" value="Genomic_DNA"/>
</dbReference>
<dbReference type="InterPro" id="IPR025309">
    <property type="entry name" value="KTSC_dom"/>
</dbReference>
<evidence type="ECO:0000259" key="1">
    <source>
        <dbReference type="Pfam" id="PF13619"/>
    </source>
</evidence>
<reference evidence="2 3" key="1">
    <citation type="submission" date="2017-04" db="EMBL/GenBank/DDBJ databases">
        <authorList>
            <person name="Afonso C.L."/>
            <person name="Miller P.J."/>
            <person name="Scott M.A."/>
            <person name="Spackman E."/>
            <person name="Goraichik I."/>
            <person name="Dimitrov K.M."/>
            <person name="Suarez D.L."/>
            <person name="Swayne D.E."/>
        </authorList>
    </citation>
    <scope>NUCLEOTIDE SEQUENCE [LARGE SCALE GENOMIC DNA]</scope>
    <source>
        <strain evidence="2 3">B5P</strain>
    </source>
</reference>
<protein>
    <submittedName>
        <fullName evidence="2">KTSC domain-containing protein</fullName>
    </submittedName>
</protein>
<sequence>MPSTSIRHFEYDEASRILSVWFLANGRRYDYRNVPPETAHEFRRAFSKGRFFNARIRDHFPYAWVREERNNPSDFPLPARSRGARQ</sequence>
<dbReference type="RefSeq" id="WP_085465799.1">
    <property type="nucleotide sequence ID" value="NZ_FXBL01000004.1"/>
</dbReference>
<name>A0A1X7PGW8_9HYPH</name>
<proteinExistence type="predicted"/>
<dbReference type="OrthoDB" id="8450910at2"/>
<organism evidence="2 3">
    <name type="scientific">Mesorhizobium australicum</name>
    <dbReference type="NCBI Taxonomy" id="536018"/>
    <lineage>
        <taxon>Bacteria</taxon>
        <taxon>Pseudomonadati</taxon>
        <taxon>Pseudomonadota</taxon>
        <taxon>Alphaproteobacteria</taxon>
        <taxon>Hyphomicrobiales</taxon>
        <taxon>Phyllobacteriaceae</taxon>
        <taxon>Mesorhizobium</taxon>
    </lineage>
</organism>
<dbReference type="Proteomes" id="UP000193083">
    <property type="component" value="Unassembled WGS sequence"/>
</dbReference>
<keyword evidence="3" id="KW-1185">Reference proteome</keyword>
<gene>
    <name evidence="2" type="ORF">SAMN02982922_4068</name>
</gene>
<accession>A0A1X7PGW8</accession>
<evidence type="ECO:0000313" key="3">
    <source>
        <dbReference type="Proteomes" id="UP000193083"/>
    </source>
</evidence>
<evidence type="ECO:0000313" key="2">
    <source>
        <dbReference type="EMBL" id="SMH50060.1"/>
    </source>
</evidence>
<dbReference type="Pfam" id="PF13619">
    <property type="entry name" value="KTSC"/>
    <property type="match status" value="1"/>
</dbReference>
<feature type="domain" description="KTSC" evidence="1">
    <location>
        <begin position="3"/>
        <end position="60"/>
    </location>
</feature>